<organism evidence="1 2">
    <name type="scientific">Eumeta variegata</name>
    <name type="common">Bagworm moth</name>
    <name type="synonym">Eumeta japonica</name>
    <dbReference type="NCBI Taxonomy" id="151549"/>
    <lineage>
        <taxon>Eukaryota</taxon>
        <taxon>Metazoa</taxon>
        <taxon>Ecdysozoa</taxon>
        <taxon>Arthropoda</taxon>
        <taxon>Hexapoda</taxon>
        <taxon>Insecta</taxon>
        <taxon>Pterygota</taxon>
        <taxon>Neoptera</taxon>
        <taxon>Endopterygota</taxon>
        <taxon>Lepidoptera</taxon>
        <taxon>Glossata</taxon>
        <taxon>Ditrysia</taxon>
        <taxon>Tineoidea</taxon>
        <taxon>Psychidae</taxon>
        <taxon>Oiketicinae</taxon>
        <taxon>Eumeta</taxon>
    </lineage>
</organism>
<keyword evidence="2" id="KW-1185">Reference proteome</keyword>
<dbReference type="Proteomes" id="UP000299102">
    <property type="component" value="Unassembled WGS sequence"/>
</dbReference>
<evidence type="ECO:0000313" key="1">
    <source>
        <dbReference type="EMBL" id="GBP18576.1"/>
    </source>
</evidence>
<dbReference type="AlphaFoldDB" id="A0A4C1TY99"/>
<proteinExistence type="predicted"/>
<gene>
    <name evidence="1" type="ORF">EVAR_14345_1</name>
</gene>
<reference evidence="1 2" key="1">
    <citation type="journal article" date="2019" name="Commun. Biol.">
        <title>The bagworm genome reveals a unique fibroin gene that provides high tensile strength.</title>
        <authorList>
            <person name="Kono N."/>
            <person name="Nakamura H."/>
            <person name="Ohtoshi R."/>
            <person name="Tomita M."/>
            <person name="Numata K."/>
            <person name="Arakawa K."/>
        </authorList>
    </citation>
    <scope>NUCLEOTIDE SEQUENCE [LARGE SCALE GENOMIC DNA]</scope>
</reference>
<evidence type="ECO:0000313" key="2">
    <source>
        <dbReference type="Proteomes" id="UP000299102"/>
    </source>
</evidence>
<name>A0A4C1TY99_EUMVA</name>
<comment type="caution">
    <text evidence="1">The sequence shown here is derived from an EMBL/GenBank/DDBJ whole genome shotgun (WGS) entry which is preliminary data.</text>
</comment>
<accession>A0A4C1TY99</accession>
<dbReference type="EMBL" id="BGZK01000099">
    <property type="protein sequence ID" value="GBP18576.1"/>
    <property type="molecule type" value="Genomic_DNA"/>
</dbReference>
<protein>
    <submittedName>
        <fullName evidence="1">Uncharacterized protein</fullName>
    </submittedName>
</protein>
<sequence>MLNHVALAATRYSIRKYPIPAAGTFYLRSSEFKLSALAPCMLGAADDVAPSPMRCGVRGRWHKFFARCTERVLRFGPS</sequence>